<feature type="compositionally biased region" description="Low complexity" evidence="1">
    <location>
        <begin position="50"/>
        <end position="68"/>
    </location>
</feature>
<evidence type="ECO:0000256" key="1">
    <source>
        <dbReference type="SAM" id="MobiDB-lite"/>
    </source>
</evidence>
<feature type="region of interest" description="Disordered" evidence="1">
    <location>
        <begin position="22"/>
        <end position="148"/>
    </location>
</feature>
<proteinExistence type="predicted"/>
<accession>A0AAD5K2V6</accession>
<evidence type="ECO:0000313" key="2">
    <source>
        <dbReference type="EMBL" id="KAI9248560.1"/>
    </source>
</evidence>
<sequence>MNNGSRTVVIKRLIIIRNTNDDSHRGYYSRHTTSNNGSERPKRPRPFTPNNNSTHNASSSSSSSNSNNKRSKQQRQNVPSTITRKHSAKNGADKKNKKSLSPNKMKELKELDQQIDKYMGRHKDANPQQRHHDKKDVTVDRELTHLSA</sequence>
<protein>
    <submittedName>
        <fullName evidence="2">Uncharacterized protein</fullName>
    </submittedName>
</protein>
<feature type="compositionally biased region" description="Basic and acidic residues" evidence="1">
    <location>
        <begin position="104"/>
        <end position="125"/>
    </location>
</feature>
<feature type="compositionally biased region" description="Basic and acidic residues" evidence="1">
    <location>
        <begin position="134"/>
        <end position="148"/>
    </location>
</feature>
<dbReference type="Proteomes" id="UP001209540">
    <property type="component" value="Unassembled WGS sequence"/>
</dbReference>
<evidence type="ECO:0000313" key="3">
    <source>
        <dbReference type="Proteomes" id="UP001209540"/>
    </source>
</evidence>
<dbReference type="EMBL" id="JAIXMP010000038">
    <property type="protein sequence ID" value="KAI9248560.1"/>
    <property type="molecule type" value="Genomic_DNA"/>
</dbReference>
<reference evidence="2" key="2">
    <citation type="submission" date="2023-02" db="EMBL/GenBank/DDBJ databases">
        <authorList>
            <consortium name="DOE Joint Genome Institute"/>
            <person name="Mondo S.J."/>
            <person name="Chang Y."/>
            <person name="Wang Y."/>
            <person name="Ahrendt S."/>
            <person name="Andreopoulos W."/>
            <person name="Barry K."/>
            <person name="Beard J."/>
            <person name="Benny G.L."/>
            <person name="Blankenship S."/>
            <person name="Bonito G."/>
            <person name="Cuomo C."/>
            <person name="Desiro A."/>
            <person name="Gervers K.A."/>
            <person name="Hundley H."/>
            <person name="Kuo A."/>
            <person name="LaButti K."/>
            <person name="Lang B.F."/>
            <person name="Lipzen A."/>
            <person name="O'Donnell K."/>
            <person name="Pangilinan J."/>
            <person name="Reynolds N."/>
            <person name="Sandor L."/>
            <person name="Smith M.W."/>
            <person name="Tsang A."/>
            <person name="Grigoriev I.V."/>
            <person name="Stajich J.E."/>
            <person name="Spatafora J.W."/>
        </authorList>
    </citation>
    <scope>NUCLEOTIDE SEQUENCE</scope>
    <source>
        <strain evidence="2">RSA 2281</strain>
    </source>
</reference>
<gene>
    <name evidence="2" type="ORF">BDA99DRAFT_525015</name>
</gene>
<dbReference type="AlphaFoldDB" id="A0AAD5K2V6"/>
<name>A0AAD5K2V6_9FUNG</name>
<comment type="caution">
    <text evidence="2">The sequence shown here is derived from an EMBL/GenBank/DDBJ whole genome shotgun (WGS) entry which is preliminary data.</text>
</comment>
<keyword evidence="3" id="KW-1185">Reference proteome</keyword>
<reference evidence="2" key="1">
    <citation type="journal article" date="2022" name="IScience">
        <title>Evolution of zygomycete secretomes and the origins of terrestrial fungal ecologies.</title>
        <authorList>
            <person name="Chang Y."/>
            <person name="Wang Y."/>
            <person name="Mondo S."/>
            <person name="Ahrendt S."/>
            <person name="Andreopoulos W."/>
            <person name="Barry K."/>
            <person name="Beard J."/>
            <person name="Benny G.L."/>
            <person name="Blankenship S."/>
            <person name="Bonito G."/>
            <person name="Cuomo C."/>
            <person name="Desiro A."/>
            <person name="Gervers K.A."/>
            <person name="Hundley H."/>
            <person name="Kuo A."/>
            <person name="LaButti K."/>
            <person name="Lang B.F."/>
            <person name="Lipzen A."/>
            <person name="O'Donnell K."/>
            <person name="Pangilinan J."/>
            <person name="Reynolds N."/>
            <person name="Sandor L."/>
            <person name="Smith M.E."/>
            <person name="Tsang A."/>
            <person name="Grigoriev I.V."/>
            <person name="Stajich J.E."/>
            <person name="Spatafora J.W."/>
        </authorList>
    </citation>
    <scope>NUCLEOTIDE SEQUENCE</scope>
    <source>
        <strain evidence="2">RSA 2281</strain>
    </source>
</reference>
<organism evidence="2 3">
    <name type="scientific">Phascolomyces articulosus</name>
    <dbReference type="NCBI Taxonomy" id="60185"/>
    <lineage>
        <taxon>Eukaryota</taxon>
        <taxon>Fungi</taxon>
        <taxon>Fungi incertae sedis</taxon>
        <taxon>Mucoromycota</taxon>
        <taxon>Mucoromycotina</taxon>
        <taxon>Mucoromycetes</taxon>
        <taxon>Mucorales</taxon>
        <taxon>Lichtheimiaceae</taxon>
        <taxon>Phascolomyces</taxon>
    </lineage>
</organism>